<keyword evidence="2" id="KW-1133">Transmembrane helix</keyword>
<keyword evidence="2" id="KW-0472">Membrane</keyword>
<evidence type="ECO:0000256" key="2">
    <source>
        <dbReference type="SAM" id="Phobius"/>
    </source>
</evidence>
<evidence type="ECO:0000256" key="1">
    <source>
        <dbReference type="SAM" id="MobiDB-lite"/>
    </source>
</evidence>
<feature type="transmembrane region" description="Helical" evidence="2">
    <location>
        <begin position="485"/>
        <end position="508"/>
    </location>
</feature>
<keyword evidence="2" id="KW-0812">Transmembrane</keyword>
<dbReference type="Proteomes" id="UP001252243">
    <property type="component" value="Unassembled WGS sequence"/>
</dbReference>
<feature type="transmembrane region" description="Helical" evidence="2">
    <location>
        <begin position="602"/>
        <end position="627"/>
    </location>
</feature>
<feature type="region of interest" description="Disordered" evidence="1">
    <location>
        <begin position="854"/>
        <end position="874"/>
    </location>
</feature>
<feature type="transmembrane region" description="Helical" evidence="2">
    <location>
        <begin position="405"/>
        <end position="430"/>
    </location>
</feature>
<protein>
    <recommendedName>
        <fullName evidence="5">Integral membrane protein</fullName>
    </recommendedName>
</protein>
<comment type="caution">
    <text evidence="3">The sequence shown here is derived from an EMBL/GenBank/DDBJ whole genome shotgun (WGS) entry which is preliminary data.</text>
</comment>
<accession>A0ABU1UCA4</accession>
<feature type="transmembrane region" description="Helical" evidence="2">
    <location>
        <begin position="361"/>
        <end position="384"/>
    </location>
</feature>
<feature type="transmembrane region" description="Helical" evidence="2">
    <location>
        <begin position="285"/>
        <end position="303"/>
    </location>
</feature>
<reference evidence="3 4" key="1">
    <citation type="submission" date="2023-07" db="EMBL/GenBank/DDBJ databases">
        <title>Sorghum-associated microbial communities from plants grown in Nebraska, USA.</title>
        <authorList>
            <person name="Schachtman D."/>
        </authorList>
    </citation>
    <scope>NUCLEOTIDE SEQUENCE [LARGE SCALE GENOMIC DNA]</scope>
    <source>
        <strain evidence="3 4">BE167</strain>
    </source>
</reference>
<gene>
    <name evidence="3" type="ORF">J2X01_002025</name>
</gene>
<organism evidence="3 4">
    <name type="scientific">Arthrobacter ginsengisoli</name>
    <dbReference type="NCBI Taxonomy" id="1356565"/>
    <lineage>
        <taxon>Bacteria</taxon>
        <taxon>Bacillati</taxon>
        <taxon>Actinomycetota</taxon>
        <taxon>Actinomycetes</taxon>
        <taxon>Micrococcales</taxon>
        <taxon>Micrococcaceae</taxon>
        <taxon>Arthrobacter</taxon>
    </lineage>
</organism>
<feature type="transmembrane region" description="Helical" evidence="2">
    <location>
        <begin position="120"/>
        <end position="139"/>
    </location>
</feature>
<dbReference type="Gene3D" id="3.40.50.1820">
    <property type="entry name" value="alpha/beta hydrolase"/>
    <property type="match status" value="1"/>
</dbReference>
<evidence type="ECO:0000313" key="3">
    <source>
        <dbReference type="EMBL" id="MDR7082735.1"/>
    </source>
</evidence>
<keyword evidence="4" id="KW-1185">Reference proteome</keyword>
<dbReference type="RefSeq" id="WP_310056426.1">
    <property type="nucleotide sequence ID" value="NZ_JAVDVQ010000007.1"/>
</dbReference>
<feature type="transmembrane region" description="Helical" evidence="2">
    <location>
        <begin position="639"/>
        <end position="659"/>
    </location>
</feature>
<dbReference type="EMBL" id="JAVDVQ010000007">
    <property type="protein sequence ID" value="MDR7082735.1"/>
    <property type="molecule type" value="Genomic_DNA"/>
</dbReference>
<feature type="transmembrane region" description="Helical" evidence="2">
    <location>
        <begin position="248"/>
        <end position="265"/>
    </location>
</feature>
<evidence type="ECO:0008006" key="5">
    <source>
        <dbReference type="Google" id="ProtNLM"/>
    </source>
</evidence>
<feature type="transmembrane region" description="Helical" evidence="2">
    <location>
        <begin position="175"/>
        <end position="195"/>
    </location>
</feature>
<proteinExistence type="predicted"/>
<dbReference type="SUPFAM" id="SSF53474">
    <property type="entry name" value="alpha/beta-Hydrolases"/>
    <property type="match status" value="1"/>
</dbReference>
<name>A0ABU1UCA4_9MICC</name>
<dbReference type="InterPro" id="IPR029058">
    <property type="entry name" value="AB_hydrolase_fold"/>
</dbReference>
<sequence>MSDTKDSAGLVPAAVDLDGLTEIRVHGVGGTRPEELLGDPRPTRVAGDRIAGFYRTTDARSRHREAYSWGGLTSHSPLRVLWTPLLPSMLANMAGWMVRRLVMPGDQEATAEPMTRMYRWFARLAALALTLSTAIMVTMPSLDLFAYQCLGQQQCRSQLWGSPLLNVLAPYDRPGLRLAAGIIAPVAVAVLFYILASRSRTSYEGVEPPTPGAARPVPYGRCAAAQAGGLRSADFWSGLRWHQHLSDLHLAAGIAVAAGTLGWCVSELGEAGDLEPGGAVVTSRAASAASAAVIAVVMVMLAADDAHEHLARGTLCVAISVLLASVAGAVTLPLDVPSAGGGPGQAAQAPGVLPGIVPSVAAGWTLTVVLLVPLMFQLVGAWGNRWRNALTLEGRGPGRVQRLKVMARGAVSVFPWAAPVVLNVVALVLANAVLLSLMMLAAQWLGTVEYGLGPDGGAAADGSTWPAAGGNAAPVLWVPKTVGSIASLLALGLISVLVLFAVAAGVWLSVKSRKTAAALAVGLRRDYDQAEELQASLPAMGSAPADESSRKRRDAWTVSAFGPAPFSRARAAPTRAGDGMRPSPWVRNVARMHLIGEHAPTLAAYLMIAVAGSALAGAALFVIQVLVFNQEPPFLNIGLATWISASLPVVYGVVLRLAFRQEKWRKVLMSPFDVGTFFPRSFHPFAPPSYTERAVPELTRRIWRLHDNHGRVVLTAHSQGSVVAAAVLARQSGRLEEKTVGLVTLGSPLAKLYRWAFPALVSDGLLRNFAGGTGGLGAVRWRNVYYETDYIGGPVVTADWPASRNIDVRLVDPPTHKFVFGQPLPRILSHTGYWVDARFWAEVDSICDEIAVDGGQQGSADTIPPDPAAPLPYR</sequence>
<feature type="transmembrane region" description="Helical" evidence="2">
    <location>
        <begin position="315"/>
        <end position="334"/>
    </location>
</feature>
<evidence type="ECO:0000313" key="4">
    <source>
        <dbReference type="Proteomes" id="UP001252243"/>
    </source>
</evidence>
<feature type="compositionally biased region" description="Pro residues" evidence="1">
    <location>
        <begin position="864"/>
        <end position="874"/>
    </location>
</feature>